<feature type="chain" id="PRO_5045984833" evidence="2">
    <location>
        <begin position="23"/>
        <end position="193"/>
    </location>
</feature>
<evidence type="ECO:0000256" key="1">
    <source>
        <dbReference type="SAM" id="MobiDB-lite"/>
    </source>
</evidence>
<dbReference type="EMBL" id="BRYB01006775">
    <property type="protein sequence ID" value="GMI56661.1"/>
    <property type="molecule type" value="Genomic_DNA"/>
</dbReference>
<organism evidence="3 4">
    <name type="scientific">Tetraparma gracilis</name>
    <dbReference type="NCBI Taxonomy" id="2962635"/>
    <lineage>
        <taxon>Eukaryota</taxon>
        <taxon>Sar</taxon>
        <taxon>Stramenopiles</taxon>
        <taxon>Ochrophyta</taxon>
        <taxon>Bolidophyceae</taxon>
        <taxon>Parmales</taxon>
        <taxon>Triparmaceae</taxon>
        <taxon>Tetraparma</taxon>
    </lineage>
</organism>
<accession>A0ABQ6NCB0</accession>
<comment type="caution">
    <text evidence="3">The sequence shown here is derived from an EMBL/GenBank/DDBJ whole genome shotgun (WGS) entry which is preliminary data.</text>
</comment>
<feature type="compositionally biased region" description="Gly residues" evidence="1">
    <location>
        <begin position="54"/>
        <end position="63"/>
    </location>
</feature>
<gene>
    <name evidence="3" type="ORF">TeGR_g1300</name>
</gene>
<evidence type="ECO:0000256" key="2">
    <source>
        <dbReference type="SAM" id="SignalP"/>
    </source>
</evidence>
<sequence length="193" mass="20689">MNSSTVFLCCMLICTLLQSALAGEAALRGDNRILKKHKEQHKDKDKIKGKGGKGGKSGKGGSGMSSMASAETQTSGGMGKTMAEGRTPKISSGMSKTMAKNKTPVPEPPAKCSEMKDQGMCEQDSNADNHCKWDEADNECYKGCPSDGRALEDSMRSLEDEDKCPCPNYVYDSGDGECKTTSCQLPLFLAMFC</sequence>
<reference evidence="3 4" key="1">
    <citation type="journal article" date="2023" name="Commun. Biol.">
        <title>Genome analysis of Parmales, the sister group of diatoms, reveals the evolutionary specialization of diatoms from phago-mixotrophs to photoautotrophs.</title>
        <authorList>
            <person name="Ban H."/>
            <person name="Sato S."/>
            <person name="Yoshikawa S."/>
            <person name="Yamada K."/>
            <person name="Nakamura Y."/>
            <person name="Ichinomiya M."/>
            <person name="Sato N."/>
            <person name="Blanc-Mathieu R."/>
            <person name="Endo H."/>
            <person name="Kuwata A."/>
            <person name="Ogata H."/>
        </authorList>
    </citation>
    <scope>NUCLEOTIDE SEQUENCE [LARGE SCALE GENOMIC DNA]</scope>
</reference>
<dbReference type="Proteomes" id="UP001165060">
    <property type="component" value="Unassembled WGS sequence"/>
</dbReference>
<keyword evidence="4" id="KW-1185">Reference proteome</keyword>
<evidence type="ECO:0000313" key="3">
    <source>
        <dbReference type="EMBL" id="GMI56661.1"/>
    </source>
</evidence>
<feature type="compositionally biased region" description="Polar residues" evidence="1">
    <location>
        <begin position="64"/>
        <end position="75"/>
    </location>
</feature>
<evidence type="ECO:0000313" key="4">
    <source>
        <dbReference type="Proteomes" id="UP001165060"/>
    </source>
</evidence>
<proteinExistence type="predicted"/>
<name>A0ABQ6NCB0_9STRA</name>
<protein>
    <submittedName>
        <fullName evidence="3">Uncharacterized protein</fullName>
    </submittedName>
</protein>
<keyword evidence="2" id="KW-0732">Signal</keyword>
<feature type="signal peptide" evidence="2">
    <location>
        <begin position="1"/>
        <end position="22"/>
    </location>
</feature>
<feature type="compositionally biased region" description="Polar residues" evidence="1">
    <location>
        <begin position="89"/>
        <end position="100"/>
    </location>
</feature>
<feature type="region of interest" description="Disordered" evidence="1">
    <location>
        <begin position="33"/>
        <end position="115"/>
    </location>
</feature>